<dbReference type="HAMAP" id="MF_00265">
    <property type="entry name" value="VapC_Nob1"/>
    <property type="match status" value="1"/>
</dbReference>
<keyword evidence="5 6" id="KW-0460">Magnesium</keyword>
<dbReference type="GO" id="GO:0090729">
    <property type="term" value="F:toxin activity"/>
    <property type="evidence" value="ECO:0007669"/>
    <property type="project" value="UniProtKB-KW"/>
</dbReference>
<dbReference type="GO" id="GO:0004540">
    <property type="term" value="F:RNA nuclease activity"/>
    <property type="evidence" value="ECO:0007669"/>
    <property type="project" value="InterPro"/>
</dbReference>
<dbReference type="EC" id="3.1.-.-" evidence="6"/>
<dbReference type="InterPro" id="IPR044153">
    <property type="entry name" value="PIN_Pae0151-like"/>
</dbReference>
<dbReference type="Proteomes" id="UP000600071">
    <property type="component" value="Unassembled WGS sequence"/>
</dbReference>
<evidence type="ECO:0000256" key="4">
    <source>
        <dbReference type="ARBA" id="ARBA00022801"/>
    </source>
</evidence>
<dbReference type="AlphaFoldDB" id="A0A832ZTF3"/>
<sequence>MTRPVVVDANIMVKWFIPEEYSKEADALLDDHLDARVRVVAPSYALVEFTNALRKYAVRQIMDRETVEEALNILLEMDIEFRDVDRGLVEDALRYALDKGITVYDAYYIVLARAIGAVFYTADEKLLRRLAGASP</sequence>
<keyword evidence="4 6" id="KW-0378">Hydrolase</keyword>
<comment type="function">
    <text evidence="6">Toxic component of a toxin-antitoxin (TA) system. An RNase.</text>
</comment>
<dbReference type="InterPro" id="IPR022907">
    <property type="entry name" value="VapC_family"/>
</dbReference>
<proteinExistence type="inferred from homology"/>
<keyword evidence="6" id="KW-0800">Toxin</keyword>
<keyword evidence="3 6" id="KW-0479">Metal-binding</keyword>
<comment type="similarity">
    <text evidence="6">Belongs to the PINc/VapC protein family.</text>
</comment>
<dbReference type="InterPro" id="IPR029060">
    <property type="entry name" value="PIN-like_dom_sf"/>
</dbReference>
<reference evidence="8" key="1">
    <citation type="journal article" date="2020" name="ISME J.">
        <title>Gammaproteobacteria mediating utilization of methyl-, sulfur- and petroleum organic compounds in deep ocean hydrothermal plumes.</title>
        <authorList>
            <person name="Zhou Z."/>
            <person name="Liu Y."/>
            <person name="Pan J."/>
            <person name="Cron B.R."/>
            <person name="Toner B.M."/>
            <person name="Anantharaman K."/>
            <person name="Breier J.A."/>
            <person name="Dick G.J."/>
            <person name="Li M."/>
        </authorList>
    </citation>
    <scope>NUCLEOTIDE SEQUENCE</scope>
    <source>
        <strain evidence="8">SZUA-1523</strain>
    </source>
</reference>
<comment type="cofactor">
    <cofactor evidence="6">
        <name>Mg(2+)</name>
        <dbReference type="ChEBI" id="CHEBI:18420"/>
    </cofactor>
</comment>
<accession>A0A832ZTF3</accession>
<feature type="domain" description="PIN" evidence="7">
    <location>
        <begin position="5"/>
        <end position="131"/>
    </location>
</feature>
<dbReference type="PANTHER" id="PTHR35901:SF1">
    <property type="entry name" value="EXONUCLEASE VAPC9"/>
    <property type="match status" value="1"/>
</dbReference>
<dbReference type="Gene3D" id="3.40.50.1010">
    <property type="entry name" value="5'-nuclease"/>
    <property type="match status" value="1"/>
</dbReference>
<organism evidence="8 9">
    <name type="scientific">Pyrodictium delaneyi</name>
    <dbReference type="NCBI Taxonomy" id="1273541"/>
    <lineage>
        <taxon>Archaea</taxon>
        <taxon>Thermoproteota</taxon>
        <taxon>Thermoprotei</taxon>
        <taxon>Desulfurococcales</taxon>
        <taxon>Pyrodictiaceae</taxon>
        <taxon>Pyrodictium</taxon>
    </lineage>
</organism>
<comment type="caution">
    <text evidence="8">The sequence shown here is derived from an EMBL/GenBank/DDBJ whole genome shotgun (WGS) entry which is preliminary data.</text>
</comment>
<dbReference type="CDD" id="cd09873">
    <property type="entry name" value="PIN_Pae0151-like"/>
    <property type="match status" value="1"/>
</dbReference>
<feature type="binding site" evidence="6">
    <location>
        <position position="105"/>
    </location>
    <ligand>
        <name>Mg(2+)</name>
        <dbReference type="ChEBI" id="CHEBI:18420"/>
    </ligand>
</feature>
<dbReference type="SUPFAM" id="SSF88723">
    <property type="entry name" value="PIN domain-like"/>
    <property type="match status" value="1"/>
</dbReference>
<name>A0A832ZTF3_9CREN</name>
<evidence type="ECO:0000313" key="8">
    <source>
        <dbReference type="EMBL" id="HIQ23874.1"/>
    </source>
</evidence>
<evidence type="ECO:0000256" key="6">
    <source>
        <dbReference type="HAMAP-Rule" id="MF_00265"/>
    </source>
</evidence>
<gene>
    <name evidence="6" type="primary">vapC</name>
    <name evidence="8" type="ORF">EYH50_02360</name>
</gene>
<feature type="binding site" evidence="6">
    <location>
        <position position="8"/>
    </location>
    <ligand>
        <name>Mg(2+)</name>
        <dbReference type="ChEBI" id="CHEBI:18420"/>
    </ligand>
</feature>
<evidence type="ECO:0000313" key="9">
    <source>
        <dbReference type="Proteomes" id="UP000600071"/>
    </source>
</evidence>
<evidence type="ECO:0000256" key="5">
    <source>
        <dbReference type="ARBA" id="ARBA00022842"/>
    </source>
</evidence>
<dbReference type="GO" id="GO:0000287">
    <property type="term" value="F:magnesium ion binding"/>
    <property type="evidence" value="ECO:0007669"/>
    <property type="project" value="UniProtKB-UniRule"/>
</dbReference>
<dbReference type="GO" id="GO:0016787">
    <property type="term" value="F:hydrolase activity"/>
    <property type="evidence" value="ECO:0007669"/>
    <property type="project" value="UniProtKB-KW"/>
</dbReference>
<protein>
    <recommendedName>
        <fullName evidence="6">Ribonuclease VapC</fullName>
        <shortName evidence="6">RNase VapC</shortName>
        <ecNumber evidence="6">3.1.-.-</ecNumber>
    </recommendedName>
    <alternativeName>
        <fullName evidence="6">Putative toxin VapC</fullName>
    </alternativeName>
</protein>
<evidence type="ECO:0000256" key="2">
    <source>
        <dbReference type="ARBA" id="ARBA00022722"/>
    </source>
</evidence>
<keyword evidence="2 6" id="KW-0540">Nuclease</keyword>
<evidence type="ECO:0000256" key="1">
    <source>
        <dbReference type="ARBA" id="ARBA00022649"/>
    </source>
</evidence>
<dbReference type="PANTHER" id="PTHR35901">
    <property type="entry name" value="RIBONUCLEASE VAPC3"/>
    <property type="match status" value="1"/>
</dbReference>
<dbReference type="Pfam" id="PF01850">
    <property type="entry name" value="PIN"/>
    <property type="match status" value="1"/>
</dbReference>
<evidence type="ECO:0000256" key="3">
    <source>
        <dbReference type="ARBA" id="ARBA00022723"/>
    </source>
</evidence>
<dbReference type="InterPro" id="IPR002716">
    <property type="entry name" value="PIN_dom"/>
</dbReference>
<evidence type="ECO:0000259" key="7">
    <source>
        <dbReference type="Pfam" id="PF01850"/>
    </source>
</evidence>
<dbReference type="EMBL" id="DQVR01000051">
    <property type="protein sequence ID" value="HIQ23874.1"/>
    <property type="molecule type" value="Genomic_DNA"/>
</dbReference>
<dbReference type="InterPro" id="IPR051619">
    <property type="entry name" value="TypeII_TA_RNase_PINc/VapC"/>
</dbReference>
<keyword evidence="1 6" id="KW-1277">Toxin-antitoxin system</keyword>